<evidence type="ECO:0000313" key="4">
    <source>
        <dbReference type="Proteomes" id="UP000719412"/>
    </source>
</evidence>
<dbReference type="InterPro" id="IPR051333">
    <property type="entry name" value="CLIP_Serine_Protease"/>
</dbReference>
<dbReference type="InterPro" id="IPR001254">
    <property type="entry name" value="Trypsin_dom"/>
</dbReference>
<keyword evidence="4" id="KW-1185">Reference proteome</keyword>
<dbReference type="InterPro" id="IPR043504">
    <property type="entry name" value="Peptidase_S1_PA_chymotrypsin"/>
</dbReference>
<evidence type="ECO:0000313" key="3">
    <source>
        <dbReference type="EMBL" id="KAH0821046.1"/>
    </source>
</evidence>
<dbReference type="SUPFAM" id="SSF53098">
    <property type="entry name" value="Ribonuclease H-like"/>
    <property type="match status" value="1"/>
</dbReference>
<dbReference type="GO" id="GO:0006508">
    <property type="term" value="P:proteolysis"/>
    <property type="evidence" value="ECO:0007669"/>
    <property type="project" value="InterPro"/>
</dbReference>
<keyword evidence="1" id="KW-1015">Disulfide bond</keyword>
<dbReference type="PRINTS" id="PR00722">
    <property type="entry name" value="CHYMOTRYPSIN"/>
</dbReference>
<dbReference type="GO" id="GO:0004252">
    <property type="term" value="F:serine-type endopeptidase activity"/>
    <property type="evidence" value="ECO:0007669"/>
    <property type="project" value="InterPro"/>
</dbReference>
<dbReference type="InterPro" id="IPR001314">
    <property type="entry name" value="Peptidase_S1A"/>
</dbReference>
<dbReference type="SMART" id="SM00020">
    <property type="entry name" value="Tryp_SPc"/>
    <property type="match status" value="1"/>
</dbReference>
<dbReference type="Pfam" id="PF00089">
    <property type="entry name" value="Trypsin"/>
    <property type="match status" value="1"/>
</dbReference>
<protein>
    <recommendedName>
        <fullName evidence="2">Peptidase S1 domain-containing protein</fullName>
    </recommendedName>
</protein>
<reference evidence="3" key="2">
    <citation type="submission" date="2021-08" db="EMBL/GenBank/DDBJ databases">
        <authorList>
            <person name="Eriksson T."/>
        </authorList>
    </citation>
    <scope>NUCLEOTIDE SEQUENCE</scope>
    <source>
        <strain evidence="3">Stoneville</strain>
        <tissue evidence="3">Whole head</tissue>
    </source>
</reference>
<sequence length="380" mass="42780">MFTSFDIKATKSRNSRCSTKLVENKCGRRIHMVRSENGREYQNKSLDHYLKSRGIQREKNTTPYVPEKNGRALRDNKTIIQKVRTMMQKAYHFAYEQKLYVHKIEIQFTITMKFLALTLLCLSAVSALSFLRKLPNSKPEARIVGGQVASPGQFPWQAAIYKYTADGRYFCGGTLYNEQWILTAGQCVIDATEFTIQLGSNQLESTDNNRVVVNATTYYVEPRFDPTVSLRHDVGMIKLPSPVTVNDYIQPVRMLESMSPIYKGVAVETAGWGQTADSGDIVNDLNYVQLKIIANTECQSYYGDQFFGSMTCTEGANYNEGFCFGDVGGALLGDVPVGDYKIQVGISSFISQNGCESLDPTGYTRTDAYFQWMHNISKYG</sequence>
<evidence type="ECO:0000256" key="1">
    <source>
        <dbReference type="ARBA" id="ARBA00023157"/>
    </source>
</evidence>
<dbReference type="InterPro" id="IPR009003">
    <property type="entry name" value="Peptidase_S1_PA"/>
</dbReference>
<dbReference type="Gene3D" id="2.40.10.10">
    <property type="entry name" value="Trypsin-like serine proteases"/>
    <property type="match status" value="1"/>
</dbReference>
<dbReference type="SUPFAM" id="SSF50494">
    <property type="entry name" value="Trypsin-like serine proteases"/>
    <property type="match status" value="1"/>
</dbReference>
<dbReference type="FunFam" id="2.40.10.10:FF:000068">
    <property type="entry name" value="transmembrane protease serine 2"/>
    <property type="match status" value="1"/>
</dbReference>
<feature type="domain" description="Peptidase S1" evidence="2">
    <location>
        <begin position="143"/>
        <end position="378"/>
    </location>
</feature>
<dbReference type="InterPro" id="IPR036397">
    <property type="entry name" value="RNaseH_sf"/>
</dbReference>
<dbReference type="GO" id="GO:0003676">
    <property type="term" value="F:nucleic acid binding"/>
    <property type="evidence" value="ECO:0007669"/>
    <property type="project" value="InterPro"/>
</dbReference>
<gene>
    <name evidence="3" type="ORF">GEV33_001745</name>
</gene>
<dbReference type="AlphaFoldDB" id="A0A8J6LPX4"/>
<dbReference type="InterPro" id="IPR012337">
    <property type="entry name" value="RNaseH-like_sf"/>
</dbReference>
<dbReference type="PROSITE" id="PS50240">
    <property type="entry name" value="TRYPSIN_DOM"/>
    <property type="match status" value="1"/>
</dbReference>
<dbReference type="Proteomes" id="UP000719412">
    <property type="component" value="Unassembled WGS sequence"/>
</dbReference>
<dbReference type="PANTHER" id="PTHR24260">
    <property type="match status" value="1"/>
</dbReference>
<evidence type="ECO:0000259" key="2">
    <source>
        <dbReference type="PROSITE" id="PS50240"/>
    </source>
</evidence>
<reference evidence="3" key="1">
    <citation type="journal article" date="2020" name="J Insects Food Feed">
        <title>The yellow mealworm (Tenebrio molitor) genome: a resource for the emerging insects as food and feed industry.</title>
        <authorList>
            <person name="Eriksson T."/>
            <person name="Andere A."/>
            <person name="Kelstrup H."/>
            <person name="Emery V."/>
            <person name="Picard C."/>
        </authorList>
    </citation>
    <scope>NUCLEOTIDE SEQUENCE</scope>
    <source>
        <strain evidence="3">Stoneville</strain>
        <tissue evidence="3">Whole head</tissue>
    </source>
</reference>
<dbReference type="PANTHER" id="PTHR24260:SF136">
    <property type="entry name" value="GH08193P-RELATED"/>
    <property type="match status" value="1"/>
</dbReference>
<name>A0A8J6LPX4_TENMO</name>
<organism evidence="3 4">
    <name type="scientific">Tenebrio molitor</name>
    <name type="common">Yellow mealworm beetle</name>
    <dbReference type="NCBI Taxonomy" id="7067"/>
    <lineage>
        <taxon>Eukaryota</taxon>
        <taxon>Metazoa</taxon>
        <taxon>Ecdysozoa</taxon>
        <taxon>Arthropoda</taxon>
        <taxon>Hexapoda</taxon>
        <taxon>Insecta</taxon>
        <taxon>Pterygota</taxon>
        <taxon>Neoptera</taxon>
        <taxon>Endopterygota</taxon>
        <taxon>Coleoptera</taxon>
        <taxon>Polyphaga</taxon>
        <taxon>Cucujiformia</taxon>
        <taxon>Tenebrionidae</taxon>
        <taxon>Tenebrio</taxon>
    </lineage>
</organism>
<comment type="caution">
    <text evidence="3">The sequence shown here is derived from an EMBL/GenBank/DDBJ whole genome shotgun (WGS) entry which is preliminary data.</text>
</comment>
<dbReference type="EMBL" id="JABDTM020009510">
    <property type="protein sequence ID" value="KAH0821046.1"/>
    <property type="molecule type" value="Genomic_DNA"/>
</dbReference>
<accession>A0A8J6LPX4</accession>
<dbReference type="CDD" id="cd00190">
    <property type="entry name" value="Tryp_SPc"/>
    <property type="match status" value="1"/>
</dbReference>
<proteinExistence type="predicted"/>
<dbReference type="Gene3D" id="3.30.420.10">
    <property type="entry name" value="Ribonuclease H-like superfamily/Ribonuclease H"/>
    <property type="match status" value="1"/>
</dbReference>